<reference evidence="3" key="1">
    <citation type="submission" date="2023-06" db="EMBL/GenBank/DDBJ databases">
        <title>Genome-scale phylogeny and comparative genomics of the fungal order Sordariales.</title>
        <authorList>
            <consortium name="Lawrence Berkeley National Laboratory"/>
            <person name="Hensen N."/>
            <person name="Bonometti L."/>
            <person name="Westerberg I."/>
            <person name="Brannstrom I.O."/>
            <person name="Guillou S."/>
            <person name="Cros-Aarteil S."/>
            <person name="Calhoun S."/>
            <person name="Haridas S."/>
            <person name="Kuo A."/>
            <person name="Mondo S."/>
            <person name="Pangilinan J."/>
            <person name="Riley R."/>
            <person name="LaButti K."/>
            <person name="Andreopoulos B."/>
            <person name="Lipzen A."/>
            <person name="Chen C."/>
            <person name="Yanf M."/>
            <person name="Daum C."/>
            <person name="Ng V."/>
            <person name="Clum A."/>
            <person name="Steindorff A."/>
            <person name="Ohm R."/>
            <person name="Martin F."/>
            <person name="Silar P."/>
            <person name="Natvig D."/>
            <person name="Lalanne C."/>
            <person name="Gautier V."/>
            <person name="Ament-velasquez S.L."/>
            <person name="Kruys A."/>
            <person name="Hutchinson M.I."/>
            <person name="Powell A.J."/>
            <person name="Barry K."/>
            <person name="Miller A.N."/>
            <person name="Grigoriev I.V."/>
            <person name="Debuchy R."/>
            <person name="Gladieux P."/>
            <person name="Thoren M.H."/>
            <person name="Johannesson H."/>
        </authorList>
    </citation>
    <scope>NUCLEOTIDE SEQUENCE</scope>
    <source>
        <strain evidence="3">SMH3391-2</strain>
    </source>
</reference>
<feature type="compositionally biased region" description="Basic and acidic residues" evidence="1">
    <location>
        <begin position="9"/>
        <end position="23"/>
    </location>
</feature>
<feature type="transmembrane region" description="Helical" evidence="2">
    <location>
        <begin position="135"/>
        <end position="155"/>
    </location>
</feature>
<dbReference type="AlphaFoldDB" id="A0AA39XNQ1"/>
<dbReference type="Proteomes" id="UP001174934">
    <property type="component" value="Unassembled WGS sequence"/>
</dbReference>
<comment type="caution">
    <text evidence="3">The sequence shown here is derived from an EMBL/GenBank/DDBJ whole genome shotgun (WGS) entry which is preliminary data.</text>
</comment>
<keyword evidence="2" id="KW-1133">Transmembrane helix</keyword>
<gene>
    <name evidence="3" type="ORF">B0T17DRAFT_613650</name>
</gene>
<feature type="compositionally biased region" description="Low complexity" evidence="1">
    <location>
        <begin position="327"/>
        <end position="353"/>
    </location>
</feature>
<feature type="transmembrane region" description="Helical" evidence="2">
    <location>
        <begin position="93"/>
        <end position="115"/>
    </location>
</feature>
<protein>
    <submittedName>
        <fullName evidence="3">Uncharacterized protein</fullName>
    </submittedName>
</protein>
<organism evidence="3 4">
    <name type="scientific">Bombardia bombarda</name>
    <dbReference type="NCBI Taxonomy" id="252184"/>
    <lineage>
        <taxon>Eukaryota</taxon>
        <taxon>Fungi</taxon>
        <taxon>Dikarya</taxon>
        <taxon>Ascomycota</taxon>
        <taxon>Pezizomycotina</taxon>
        <taxon>Sordariomycetes</taxon>
        <taxon>Sordariomycetidae</taxon>
        <taxon>Sordariales</taxon>
        <taxon>Lasiosphaeriaceae</taxon>
        <taxon>Bombardia</taxon>
    </lineage>
</organism>
<sequence length="371" mass="39986">MAIEDSATTEERQVGGGAEEVRTEQANPTLPPRPQAPLQPLPPAHAALKHGQHQQQAFVTPQGMPGTFYDPQSQQPLPAPAAPFSKSWHLAKLVLEIVSIVFSIIIFGVAIALFARTSRYYGGSWLAETDLGTAGTVAGLALIWNTAELLTVCFSKDRRGIHPGAHVAFHLIIWLAAAVTVAWLAVSTAYLLEDDSYYYSYYSSRTVFAYQNSTSLHNCILAFIIFLLIIHFVLFVRACIETHQLNRANRRIYVRVPVPVGGPYGYYGGGAPPQQFPGLAPGTVMPPYPIMAQAPGMQPQMMPYGTAPVPPQQALLYGGFYAPSAGQPMAAPQPQQPSLEVSGYYSPTPGSSSAVPHNGRPLSVPVHPSAV</sequence>
<evidence type="ECO:0000256" key="2">
    <source>
        <dbReference type="SAM" id="Phobius"/>
    </source>
</evidence>
<evidence type="ECO:0000313" key="3">
    <source>
        <dbReference type="EMBL" id="KAK0637000.1"/>
    </source>
</evidence>
<evidence type="ECO:0000313" key="4">
    <source>
        <dbReference type="Proteomes" id="UP001174934"/>
    </source>
</evidence>
<feature type="compositionally biased region" description="Pro residues" evidence="1">
    <location>
        <begin position="29"/>
        <end position="43"/>
    </location>
</feature>
<feature type="region of interest" description="Disordered" evidence="1">
    <location>
        <begin position="1"/>
        <end position="56"/>
    </location>
</feature>
<feature type="region of interest" description="Disordered" evidence="1">
    <location>
        <begin position="327"/>
        <end position="371"/>
    </location>
</feature>
<accession>A0AA39XNQ1</accession>
<keyword evidence="2" id="KW-0472">Membrane</keyword>
<proteinExistence type="predicted"/>
<keyword evidence="2" id="KW-0812">Transmembrane</keyword>
<dbReference type="EMBL" id="JAULSR010000001">
    <property type="protein sequence ID" value="KAK0637000.1"/>
    <property type="molecule type" value="Genomic_DNA"/>
</dbReference>
<name>A0AA39XNQ1_9PEZI</name>
<feature type="transmembrane region" description="Helical" evidence="2">
    <location>
        <begin position="220"/>
        <end position="240"/>
    </location>
</feature>
<evidence type="ECO:0000256" key="1">
    <source>
        <dbReference type="SAM" id="MobiDB-lite"/>
    </source>
</evidence>
<feature type="transmembrane region" description="Helical" evidence="2">
    <location>
        <begin position="167"/>
        <end position="192"/>
    </location>
</feature>
<keyword evidence="4" id="KW-1185">Reference proteome</keyword>